<accession>A0A164YY84</accession>
<protein>
    <submittedName>
        <fullName evidence="1">3-dehydroquinate synthase</fullName>
        <ecNumber evidence="1">4.2.3.4</ecNumber>
    </submittedName>
</protein>
<gene>
    <name evidence="1" type="ORF">FLM9_1253</name>
</gene>
<proteinExistence type="predicted"/>
<dbReference type="EMBL" id="FITM01000139">
    <property type="protein sequence ID" value="SAY39190.1"/>
    <property type="molecule type" value="Genomic_DNA"/>
</dbReference>
<reference evidence="2" key="1">
    <citation type="submission" date="2016-02" db="EMBL/GenBank/DDBJ databases">
        <authorList>
            <person name="liu f."/>
        </authorList>
    </citation>
    <scope>NUCLEOTIDE SEQUENCE [LARGE SCALE GENOMIC DNA]</scope>
</reference>
<dbReference type="AlphaFoldDB" id="A0A164YY84"/>
<keyword evidence="2" id="KW-1185">Reference proteome</keyword>
<dbReference type="GO" id="GO:0003856">
    <property type="term" value="F:3-dehydroquinate synthase activity"/>
    <property type="evidence" value="ECO:0007669"/>
    <property type="project" value="UniProtKB-EC"/>
</dbReference>
<evidence type="ECO:0000313" key="2">
    <source>
        <dbReference type="Proteomes" id="UP000182631"/>
    </source>
</evidence>
<feature type="non-terminal residue" evidence="1">
    <location>
        <position position="43"/>
    </location>
</feature>
<organism evidence="1 2">
    <name type="scientific">Candidatus Synechococcus spongiarum</name>
    <dbReference type="NCBI Taxonomy" id="431041"/>
    <lineage>
        <taxon>Bacteria</taxon>
        <taxon>Bacillati</taxon>
        <taxon>Cyanobacteriota</taxon>
        <taxon>Cyanophyceae</taxon>
        <taxon>Synechococcales</taxon>
        <taxon>Synechococcaceae</taxon>
        <taxon>Synechococcus</taxon>
    </lineage>
</organism>
<sequence>MTLTNLTRIPVALAQRGYEVVIGRDCRFQVGEELRRLGYGAGL</sequence>
<dbReference type="EC" id="4.2.3.4" evidence="1"/>
<keyword evidence="1" id="KW-0456">Lyase</keyword>
<evidence type="ECO:0000313" key="1">
    <source>
        <dbReference type="EMBL" id="SAY39190.1"/>
    </source>
</evidence>
<name>A0A164YY84_9SYNE</name>
<dbReference type="Proteomes" id="UP000182631">
    <property type="component" value="Unassembled WGS sequence"/>
</dbReference>